<feature type="region of interest" description="Disordered" evidence="1">
    <location>
        <begin position="170"/>
        <end position="198"/>
    </location>
</feature>
<dbReference type="InterPro" id="IPR039366">
    <property type="entry name" value="Pilotin"/>
</dbReference>
<dbReference type="PROSITE" id="PS51257">
    <property type="entry name" value="PROKAR_LIPOPROTEIN"/>
    <property type="match status" value="1"/>
</dbReference>
<dbReference type="Pfam" id="PF09619">
    <property type="entry name" value="YscW"/>
    <property type="match status" value="1"/>
</dbReference>
<sequence>MKRHLFIAAALTAGLALAGCDNAEDSESAAQAEAGTQAETAIDAEQSISRSLEGVLAFAATDTPLPEDAEVTVSLRDVALADAPATVISVSRVDATGNEPVEFVLEYPADKVTAHHAHDLHAEIRDAEGNLRWTTPDRHPVEVGPEAEQGPVTLTLQPVATAAAIQEDLEEADQEVIEAGEEAVEDEPDGEAQASTTP</sequence>
<accession>A0A291P417</accession>
<dbReference type="AlphaFoldDB" id="A0A291P417"/>
<feature type="signal peptide" evidence="2">
    <location>
        <begin position="1"/>
        <end position="18"/>
    </location>
</feature>
<evidence type="ECO:0000313" key="3">
    <source>
        <dbReference type="EMBL" id="ATJ81610.1"/>
    </source>
</evidence>
<feature type="chain" id="PRO_5012154756" evidence="2">
    <location>
        <begin position="19"/>
        <end position="198"/>
    </location>
</feature>
<dbReference type="PANTHER" id="PTHR38013">
    <property type="entry name" value="GLYCOPROTEIN/POLYSACCHARIDE METABOLISM"/>
    <property type="match status" value="1"/>
</dbReference>
<evidence type="ECO:0000256" key="2">
    <source>
        <dbReference type="SAM" id="SignalP"/>
    </source>
</evidence>
<feature type="compositionally biased region" description="Acidic residues" evidence="1">
    <location>
        <begin position="170"/>
        <end position="190"/>
    </location>
</feature>
<keyword evidence="4" id="KW-1185">Reference proteome</keyword>
<dbReference type="OrthoDB" id="5348860at2"/>
<dbReference type="KEGG" id="hbe:BEI_0623"/>
<dbReference type="RefSeq" id="WP_097788136.1">
    <property type="nucleotide sequence ID" value="NZ_BAAADT010000003.1"/>
</dbReference>
<protein>
    <submittedName>
        <fullName evidence="3">Putative lipoprotein YbaY</fullName>
    </submittedName>
</protein>
<name>A0A291P417_9GAMM</name>
<keyword evidence="3" id="KW-0449">Lipoprotein</keyword>
<dbReference type="PANTHER" id="PTHR38013:SF1">
    <property type="entry name" value="GLYCOPROTEIN_POLYSACCHARIDE METABOLISM"/>
    <property type="match status" value="1"/>
</dbReference>
<organism evidence="3 4">
    <name type="scientific">Halomonas beimenensis</name>
    <dbReference type="NCBI Taxonomy" id="475662"/>
    <lineage>
        <taxon>Bacteria</taxon>
        <taxon>Pseudomonadati</taxon>
        <taxon>Pseudomonadota</taxon>
        <taxon>Gammaproteobacteria</taxon>
        <taxon>Oceanospirillales</taxon>
        <taxon>Halomonadaceae</taxon>
        <taxon>Halomonas</taxon>
    </lineage>
</organism>
<reference evidence="3 4" key="1">
    <citation type="journal article" date="2017" name="Sci. Rep.">
        <title>Revealing the Saline Adaptation Strategies of the Halophilic Bacterium Halomonas beimenensis through High-throughput Omics and Transposon Mutagenesis Approaches.</title>
        <authorList>
            <person name="Chen Y.H."/>
            <person name="Lin S.S."/>
            <person name="Shyu Y.T."/>
        </authorList>
    </citation>
    <scope>NUCLEOTIDE SEQUENCE [LARGE SCALE GENOMIC DNA]</scope>
    <source>
        <strain evidence="3 4">NTU-111</strain>
    </source>
</reference>
<dbReference type="EMBL" id="CP021435">
    <property type="protein sequence ID" value="ATJ81610.1"/>
    <property type="molecule type" value="Genomic_DNA"/>
</dbReference>
<evidence type="ECO:0000313" key="4">
    <source>
        <dbReference type="Proteomes" id="UP000219993"/>
    </source>
</evidence>
<evidence type="ECO:0000256" key="1">
    <source>
        <dbReference type="SAM" id="MobiDB-lite"/>
    </source>
</evidence>
<gene>
    <name evidence="3" type="ORF">BEI_0623</name>
</gene>
<dbReference type="InterPro" id="IPR053196">
    <property type="entry name" value="Lipoprotein_YbaY-like"/>
</dbReference>
<dbReference type="Proteomes" id="UP000219993">
    <property type="component" value="Chromosome"/>
</dbReference>
<proteinExistence type="predicted"/>
<keyword evidence="2" id="KW-0732">Signal</keyword>